<evidence type="ECO:0000313" key="2">
    <source>
        <dbReference type="EMBL" id="QNJ98227.1"/>
    </source>
</evidence>
<evidence type="ECO:0000259" key="1">
    <source>
        <dbReference type="Pfam" id="PF13524"/>
    </source>
</evidence>
<dbReference type="EMBL" id="CP052909">
    <property type="protein sequence ID" value="QNJ98227.1"/>
    <property type="molecule type" value="Genomic_DNA"/>
</dbReference>
<dbReference type="Pfam" id="PF13524">
    <property type="entry name" value="Glyco_trans_1_2"/>
    <property type="match status" value="1"/>
</dbReference>
<keyword evidence="3" id="KW-1185">Reference proteome</keyword>
<dbReference type="KEGG" id="alti:ALE3EI_1675"/>
<dbReference type="Proteomes" id="UP000515514">
    <property type="component" value="Chromosome"/>
</dbReference>
<dbReference type="SUPFAM" id="SSF53756">
    <property type="entry name" value="UDP-Glycosyltransferase/glycogen phosphorylase"/>
    <property type="match status" value="1"/>
</dbReference>
<reference evidence="2 3" key="1">
    <citation type="submission" date="2020-04" db="EMBL/GenBank/DDBJ databases">
        <title>Genome sequence of Altibacter aquimarinus strain ALE3EI.</title>
        <authorList>
            <person name="Oh H.-M."/>
            <person name="Jang D."/>
        </authorList>
    </citation>
    <scope>NUCLEOTIDE SEQUENCE [LARGE SCALE GENOMIC DNA]</scope>
    <source>
        <strain evidence="2 3">ALE3EI</strain>
    </source>
</reference>
<dbReference type="GO" id="GO:0016740">
    <property type="term" value="F:transferase activity"/>
    <property type="evidence" value="ECO:0007669"/>
    <property type="project" value="UniProtKB-KW"/>
</dbReference>
<proteinExistence type="predicted"/>
<keyword evidence="2" id="KW-0808">Transferase</keyword>
<dbReference type="AlphaFoldDB" id="A0A7G8PV61"/>
<sequence>MTAKNLKKMKILLVGEYNSSHKTLKDGLVALGHEVTVVGLGDGFKKRMVDVNFEDKYTSGLPLFLKKVWFRLFKTDLTSLSIKKQFFRNKSIFENNDIVQLINENSFQCLPPIERDLLRYIFDHNPNVFLLSCGTDHLSVTYAMEKKFRYSILTPYFEQKGNLKLYQPILKYITPPYKALHQFIYSNIKGIIASDLDYHIPLLGDPKYLGLAPNPIDLSEIAYIPMDISDKIHIFHGINRANYYKKGNDLFEAALAIIQKKYPEKVKITTVVSVPYNEYIKAYDKAHILLDQVYAYDQGFNALEGMAKGKVVFTGAEQEWLDYHGLEADTVAINALPDPESIAEKLVWLIENPEKITEISKNAREFVTKYHDHKVSAKNYLDKWQSAI</sequence>
<dbReference type="InterPro" id="IPR055259">
    <property type="entry name" value="YkvP/CgeB_Glyco_trans-like"/>
</dbReference>
<protein>
    <submittedName>
        <fullName evidence="2">Glycosyl transferase</fullName>
    </submittedName>
</protein>
<dbReference type="Gene3D" id="3.40.50.2000">
    <property type="entry name" value="Glycogen Phosphorylase B"/>
    <property type="match status" value="1"/>
</dbReference>
<gene>
    <name evidence="2" type="ORF">ALE3EI_1675</name>
</gene>
<organism evidence="2 3">
    <name type="scientific">Constantimarinum furrinae</name>
    <dbReference type="NCBI Taxonomy" id="2562285"/>
    <lineage>
        <taxon>Bacteria</taxon>
        <taxon>Pseudomonadati</taxon>
        <taxon>Bacteroidota</taxon>
        <taxon>Flavobacteriia</taxon>
        <taxon>Flavobacteriales</taxon>
        <taxon>Flavobacteriaceae</taxon>
        <taxon>Altibacter/Constantimarinum group</taxon>
        <taxon>Constantimarinum</taxon>
    </lineage>
</organism>
<accession>A0A7G8PV61</accession>
<evidence type="ECO:0000313" key="3">
    <source>
        <dbReference type="Proteomes" id="UP000515514"/>
    </source>
</evidence>
<name>A0A7G8PV61_9FLAO</name>
<feature type="domain" description="Spore protein YkvP/CgeB glycosyl transferase-like" evidence="1">
    <location>
        <begin position="255"/>
        <end position="381"/>
    </location>
</feature>